<organism evidence="1 2">
    <name type="scientific">Rhizopus microsporus</name>
    <dbReference type="NCBI Taxonomy" id="58291"/>
    <lineage>
        <taxon>Eukaryota</taxon>
        <taxon>Fungi</taxon>
        <taxon>Fungi incertae sedis</taxon>
        <taxon>Mucoromycota</taxon>
        <taxon>Mucoromycotina</taxon>
        <taxon>Mucoromycetes</taxon>
        <taxon>Mucorales</taxon>
        <taxon>Mucorineae</taxon>
        <taxon>Rhizopodaceae</taxon>
        <taxon>Rhizopus</taxon>
    </lineage>
</organism>
<evidence type="ECO:0008006" key="3">
    <source>
        <dbReference type="Google" id="ProtNLM"/>
    </source>
</evidence>
<evidence type="ECO:0000313" key="1">
    <source>
        <dbReference type="EMBL" id="ORE13903.1"/>
    </source>
</evidence>
<dbReference type="InterPro" id="IPR036875">
    <property type="entry name" value="Znf_CCHC_sf"/>
</dbReference>
<dbReference type="AlphaFoldDB" id="A0A1X0RP95"/>
<dbReference type="Proteomes" id="UP000242381">
    <property type="component" value="Unassembled WGS sequence"/>
</dbReference>
<dbReference type="GO" id="GO:0003676">
    <property type="term" value="F:nucleic acid binding"/>
    <property type="evidence" value="ECO:0007669"/>
    <property type="project" value="InterPro"/>
</dbReference>
<proteinExistence type="predicted"/>
<sequence length="124" mass="13810">MSQYIKPLNLQGGQCSWCGKYGHKRPTCPLLNVSISIRFQVNRDDRERLVAVSQGGGYKGSTSTFKKEYDRITSRAFCSGKKGTWSGLLHNFVCSKMINVIQTQSVPFHKYLAGTAGVLFSLNL</sequence>
<gene>
    <name evidence="1" type="ORF">BCV71DRAFT_277106</name>
</gene>
<protein>
    <recommendedName>
        <fullName evidence="3">CCHC-type domain-containing protein</fullName>
    </recommendedName>
</protein>
<evidence type="ECO:0000313" key="2">
    <source>
        <dbReference type="Proteomes" id="UP000242381"/>
    </source>
</evidence>
<dbReference type="GO" id="GO:0008270">
    <property type="term" value="F:zinc ion binding"/>
    <property type="evidence" value="ECO:0007669"/>
    <property type="project" value="InterPro"/>
</dbReference>
<dbReference type="EMBL" id="KV921503">
    <property type="protein sequence ID" value="ORE13903.1"/>
    <property type="molecule type" value="Genomic_DNA"/>
</dbReference>
<accession>A0A1X0RP95</accession>
<name>A0A1X0RP95_RHIZD</name>
<dbReference type="SUPFAM" id="SSF57756">
    <property type="entry name" value="Retrovirus zinc finger-like domains"/>
    <property type="match status" value="1"/>
</dbReference>
<reference evidence="1 2" key="1">
    <citation type="journal article" date="2016" name="Proc. Natl. Acad. Sci. U.S.A.">
        <title>Lipid metabolic changes in an early divergent fungus govern the establishment of a mutualistic symbiosis with endobacteria.</title>
        <authorList>
            <person name="Lastovetsky O.A."/>
            <person name="Gaspar M.L."/>
            <person name="Mondo S.J."/>
            <person name="LaButti K.M."/>
            <person name="Sandor L."/>
            <person name="Grigoriev I.V."/>
            <person name="Henry S.A."/>
            <person name="Pawlowska T.E."/>
        </authorList>
    </citation>
    <scope>NUCLEOTIDE SEQUENCE [LARGE SCALE GENOMIC DNA]</scope>
    <source>
        <strain evidence="1 2">ATCC 11559</strain>
    </source>
</reference>